<reference evidence="6 7" key="1">
    <citation type="submission" date="2019-02" db="EMBL/GenBank/DDBJ databases">
        <title>Deep-cultivation of Planctomycetes and their phenomic and genomic characterization uncovers novel biology.</title>
        <authorList>
            <person name="Wiegand S."/>
            <person name="Jogler M."/>
            <person name="Boedeker C."/>
            <person name="Pinto D."/>
            <person name="Vollmers J."/>
            <person name="Rivas-Marin E."/>
            <person name="Kohn T."/>
            <person name="Peeters S.H."/>
            <person name="Heuer A."/>
            <person name="Rast P."/>
            <person name="Oberbeckmann S."/>
            <person name="Bunk B."/>
            <person name="Jeske O."/>
            <person name="Meyerdierks A."/>
            <person name="Storesund J.E."/>
            <person name="Kallscheuer N."/>
            <person name="Luecker S."/>
            <person name="Lage O.M."/>
            <person name="Pohl T."/>
            <person name="Merkel B.J."/>
            <person name="Hornburger P."/>
            <person name="Mueller R.-W."/>
            <person name="Bruemmer F."/>
            <person name="Labrenz M."/>
            <person name="Spormann A.M."/>
            <person name="Op den Camp H."/>
            <person name="Overmann J."/>
            <person name="Amann R."/>
            <person name="Jetten M.S.M."/>
            <person name="Mascher T."/>
            <person name="Medema M.H."/>
            <person name="Devos D.P."/>
            <person name="Kaster A.-K."/>
            <person name="Ovreas L."/>
            <person name="Rohde M."/>
            <person name="Galperin M.Y."/>
            <person name="Jogler C."/>
        </authorList>
    </citation>
    <scope>NUCLEOTIDE SEQUENCE [LARGE SCALE GENOMIC DNA]</scope>
    <source>
        <strain evidence="6 7">Spa11</strain>
    </source>
</reference>
<dbReference type="PROSITE" id="PS01124">
    <property type="entry name" value="HTH_ARAC_FAMILY_2"/>
    <property type="match status" value="1"/>
</dbReference>
<sequence length="335" mass="37182">MRSLDYPCPMDGGNSSDGRRQGTGQVIPLATAVTDARYCFQGQGAKYLVHDGLRLLCAGRERCLPGFHVARTDFECVLVEFVIDGKGKLRSEGVTHDLFPGMIFSYRMNMAHDIWTGPRESMTKYFAAYEVVKSSAPPEEPDLTLAIAPGVVRWMRDIATMQTLFEGLISDGQLTGKLHQEITALYLELILLKASEAVLPSASQLTAGAEAYERAIACIESDFARITTLDDLGARISLDPNYICRLFRRFGQETPNQCLTRHKLNRAVELLLTQPTSVSDIAMKVGYSDPYYFSRVFKKRFGCSPRAFRDIAYKNAKTKGPDVLAIVDDPIAADD</sequence>
<evidence type="ECO:0000256" key="3">
    <source>
        <dbReference type="ARBA" id="ARBA00023163"/>
    </source>
</evidence>
<dbReference type="Pfam" id="PF12833">
    <property type="entry name" value="HTH_18"/>
    <property type="match status" value="1"/>
</dbReference>
<dbReference type="EMBL" id="CP036349">
    <property type="protein sequence ID" value="QDV74340.1"/>
    <property type="molecule type" value="Genomic_DNA"/>
</dbReference>
<keyword evidence="7" id="KW-1185">Reference proteome</keyword>
<dbReference type="InterPro" id="IPR020449">
    <property type="entry name" value="Tscrpt_reg_AraC-type_HTH"/>
</dbReference>
<dbReference type="GO" id="GO:0003700">
    <property type="term" value="F:DNA-binding transcription factor activity"/>
    <property type="evidence" value="ECO:0007669"/>
    <property type="project" value="InterPro"/>
</dbReference>
<evidence type="ECO:0000259" key="5">
    <source>
        <dbReference type="PROSITE" id="PS01124"/>
    </source>
</evidence>
<dbReference type="PANTHER" id="PTHR43280:SF2">
    <property type="entry name" value="HTH-TYPE TRANSCRIPTIONAL REGULATOR EXSA"/>
    <property type="match status" value="1"/>
</dbReference>
<organism evidence="6 7">
    <name type="scientific">Botrimarina mediterranea</name>
    <dbReference type="NCBI Taxonomy" id="2528022"/>
    <lineage>
        <taxon>Bacteria</taxon>
        <taxon>Pseudomonadati</taxon>
        <taxon>Planctomycetota</taxon>
        <taxon>Planctomycetia</taxon>
        <taxon>Pirellulales</taxon>
        <taxon>Lacipirellulaceae</taxon>
        <taxon>Botrimarina</taxon>
    </lineage>
</organism>
<dbReference type="InterPro" id="IPR037923">
    <property type="entry name" value="HTH-like"/>
</dbReference>
<dbReference type="SUPFAM" id="SSF51215">
    <property type="entry name" value="Regulatory protein AraC"/>
    <property type="match status" value="1"/>
</dbReference>
<evidence type="ECO:0000256" key="1">
    <source>
        <dbReference type="ARBA" id="ARBA00023015"/>
    </source>
</evidence>
<keyword evidence="1" id="KW-0805">Transcription regulation</keyword>
<accession>A0A518K984</accession>
<dbReference type="SUPFAM" id="SSF46689">
    <property type="entry name" value="Homeodomain-like"/>
    <property type="match status" value="1"/>
</dbReference>
<evidence type="ECO:0000313" key="7">
    <source>
        <dbReference type="Proteomes" id="UP000316426"/>
    </source>
</evidence>
<dbReference type="PROSITE" id="PS00041">
    <property type="entry name" value="HTH_ARAC_FAMILY_1"/>
    <property type="match status" value="1"/>
</dbReference>
<dbReference type="KEGG" id="bmei:Spa11_25430"/>
<dbReference type="AlphaFoldDB" id="A0A518K984"/>
<gene>
    <name evidence="6" type="primary">rhaS</name>
    <name evidence="6" type="ORF">Spa11_25430</name>
</gene>
<proteinExistence type="predicted"/>
<keyword evidence="3" id="KW-0804">Transcription</keyword>
<feature type="region of interest" description="Disordered" evidence="4">
    <location>
        <begin position="1"/>
        <end position="22"/>
    </location>
</feature>
<feature type="domain" description="HTH araC/xylS-type" evidence="5">
    <location>
        <begin position="213"/>
        <end position="311"/>
    </location>
</feature>
<evidence type="ECO:0000313" key="6">
    <source>
        <dbReference type="EMBL" id="QDV74340.1"/>
    </source>
</evidence>
<dbReference type="InterPro" id="IPR018060">
    <property type="entry name" value="HTH_AraC"/>
</dbReference>
<dbReference type="GO" id="GO:0043565">
    <property type="term" value="F:sequence-specific DNA binding"/>
    <property type="evidence" value="ECO:0007669"/>
    <property type="project" value="InterPro"/>
</dbReference>
<dbReference type="PRINTS" id="PR00032">
    <property type="entry name" value="HTHARAC"/>
</dbReference>
<dbReference type="SMART" id="SM00342">
    <property type="entry name" value="HTH_ARAC"/>
    <property type="match status" value="1"/>
</dbReference>
<dbReference type="InterPro" id="IPR009057">
    <property type="entry name" value="Homeodomain-like_sf"/>
</dbReference>
<dbReference type="InterPro" id="IPR018062">
    <property type="entry name" value="HTH_AraC-typ_CS"/>
</dbReference>
<evidence type="ECO:0000256" key="4">
    <source>
        <dbReference type="SAM" id="MobiDB-lite"/>
    </source>
</evidence>
<keyword evidence="2" id="KW-0238">DNA-binding</keyword>
<protein>
    <submittedName>
        <fullName evidence="6">HTH-type transcriptional activator RhaS</fullName>
    </submittedName>
</protein>
<evidence type="ECO:0000256" key="2">
    <source>
        <dbReference type="ARBA" id="ARBA00023125"/>
    </source>
</evidence>
<dbReference type="Gene3D" id="1.10.10.60">
    <property type="entry name" value="Homeodomain-like"/>
    <property type="match status" value="2"/>
</dbReference>
<dbReference type="Proteomes" id="UP000316426">
    <property type="component" value="Chromosome"/>
</dbReference>
<dbReference type="PANTHER" id="PTHR43280">
    <property type="entry name" value="ARAC-FAMILY TRANSCRIPTIONAL REGULATOR"/>
    <property type="match status" value="1"/>
</dbReference>
<name>A0A518K984_9BACT</name>